<accession>A0A2T6A7G5</accession>
<gene>
    <name evidence="2" type="ORF">C8N44_13621</name>
</gene>
<dbReference type="Pfam" id="PF13460">
    <property type="entry name" value="NAD_binding_10"/>
    <property type="match status" value="1"/>
</dbReference>
<dbReference type="Gene3D" id="3.40.50.720">
    <property type="entry name" value="NAD(P)-binding Rossmann-like Domain"/>
    <property type="match status" value="1"/>
</dbReference>
<dbReference type="InterPro" id="IPR016040">
    <property type="entry name" value="NAD(P)-bd_dom"/>
</dbReference>
<feature type="domain" description="NAD(P)-binding" evidence="1">
    <location>
        <begin position="8"/>
        <end position="142"/>
    </location>
</feature>
<evidence type="ECO:0000259" key="1">
    <source>
        <dbReference type="Pfam" id="PF13460"/>
    </source>
</evidence>
<proteinExistence type="predicted"/>
<dbReference type="PANTHER" id="PTHR43355">
    <property type="entry name" value="FLAVIN REDUCTASE (NADPH)"/>
    <property type="match status" value="1"/>
</dbReference>
<dbReference type="RefSeq" id="WP_210204203.1">
    <property type="nucleotide sequence ID" value="NZ_BMEZ01000035.1"/>
</dbReference>
<dbReference type="GO" id="GO:0004074">
    <property type="term" value="F:biliverdin reductase [NAD(P)H] activity"/>
    <property type="evidence" value="ECO:0007669"/>
    <property type="project" value="TreeGrafter"/>
</dbReference>
<keyword evidence="3" id="KW-1185">Reference proteome</keyword>
<reference evidence="2 3" key="1">
    <citation type="submission" date="2018-04" db="EMBL/GenBank/DDBJ databases">
        <title>Genomic Encyclopedia of Archaeal and Bacterial Type Strains, Phase II (KMG-II): from individual species to whole genera.</title>
        <authorList>
            <person name="Goeker M."/>
        </authorList>
    </citation>
    <scope>NUCLEOTIDE SEQUENCE [LARGE SCALE GENOMIC DNA]</scope>
    <source>
        <strain evidence="2 3">DSM 29329</strain>
    </source>
</reference>
<sequence>MTNILIIGATGGIAREAIGLFEDRTDCTLTLYQRRPARGDIEHRVIIGDATDEALLTRAMAGQDVVYANLSGNLPQQARAITSAMDAAGVKRLIFILSMGIHDEVPGESYGSILDPYRHAAEVIAHSDLDYTILRPAWLNDKA</sequence>
<evidence type="ECO:0000313" key="3">
    <source>
        <dbReference type="Proteomes" id="UP000244069"/>
    </source>
</evidence>
<dbReference type="InterPro" id="IPR051606">
    <property type="entry name" value="Polyketide_Oxido-like"/>
</dbReference>
<comment type="caution">
    <text evidence="2">The sequence shown here is derived from an EMBL/GenBank/DDBJ whole genome shotgun (WGS) entry which is preliminary data.</text>
</comment>
<dbReference type="SUPFAM" id="SSF51735">
    <property type="entry name" value="NAD(P)-binding Rossmann-fold domains"/>
    <property type="match status" value="1"/>
</dbReference>
<protein>
    <submittedName>
        <fullName evidence="2">Putative NAD(P)-binding protein</fullName>
    </submittedName>
</protein>
<dbReference type="AlphaFoldDB" id="A0A2T6A7G5"/>
<dbReference type="InterPro" id="IPR036291">
    <property type="entry name" value="NAD(P)-bd_dom_sf"/>
</dbReference>
<dbReference type="Proteomes" id="UP000244069">
    <property type="component" value="Unassembled WGS sequence"/>
</dbReference>
<dbReference type="PANTHER" id="PTHR43355:SF2">
    <property type="entry name" value="FLAVIN REDUCTASE (NADPH)"/>
    <property type="match status" value="1"/>
</dbReference>
<organism evidence="2 3">
    <name type="scientific">Allosediminivita pacifica</name>
    <dbReference type="NCBI Taxonomy" id="1267769"/>
    <lineage>
        <taxon>Bacteria</taxon>
        <taxon>Pseudomonadati</taxon>
        <taxon>Pseudomonadota</taxon>
        <taxon>Alphaproteobacteria</taxon>
        <taxon>Rhodobacterales</taxon>
        <taxon>Paracoccaceae</taxon>
        <taxon>Allosediminivita</taxon>
    </lineage>
</organism>
<dbReference type="GO" id="GO:0042602">
    <property type="term" value="F:riboflavin reductase (NADPH) activity"/>
    <property type="evidence" value="ECO:0007669"/>
    <property type="project" value="TreeGrafter"/>
</dbReference>
<name>A0A2T6A7G5_9RHOB</name>
<dbReference type="EMBL" id="QBKN01000036">
    <property type="protein sequence ID" value="PTX39778.1"/>
    <property type="molecule type" value="Genomic_DNA"/>
</dbReference>
<evidence type="ECO:0000313" key="2">
    <source>
        <dbReference type="EMBL" id="PTX39778.1"/>
    </source>
</evidence>